<evidence type="ECO:0000256" key="8">
    <source>
        <dbReference type="RuleBase" id="RU000417"/>
    </source>
</evidence>
<dbReference type="OrthoDB" id="32195at2"/>
<feature type="active site" evidence="6">
    <location>
        <position position="88"/>
    </location>
</feature>
<evidence type="ECO:0000256" key="1">
    <source>
        <dbReference type="ARBA" id="ARBA00022603"/>
    </source>
</evidence>
<dbReference type="InterPro" id="IPR050750">
    <property type="entry name" value="C5-MTase"/>
</dbReference>
<keyword evidence="4" id="KW-0680">Restriction system</keyword>
<gene>
    <name evidence="9" type="primary">dcm</name>
    <name evidence="9" type="ORF">D0C36_19415</name>
</gene>
<dbReference type="EC" id="2.1.1.37" evidence="8"/>
<dbReference type="GO" id="GO:0032259">
    <property type="term" value="P:methylation"/>
    <property type="evidence" value="ECO:0007669"/>
    <property type="project" value="UniProtKB-KW"/>
</dbReference>
<keyword evidence="1 6" id="KW-0489">Methyltransferase</keyword>
<keyword evidence="2 6" id="KW-0808">Transferase</keyword>
<evidence type="ECO:0000313" key="10">
    <source>
        <dbReference type="Proteomes" id="UP000264217"/>
    </source>
</evidence>
<evidence type="ECO:0000256" key="3">
    <source>
        <dbReference type="ARBA" id="ARBA00022691"/>
    </source>
</evidence>
<dbReference type="PROSITE" id="PS51679">
    <property type="entry name" value="SAM_MT_C5"/>
    <property type="match status" value="1"/>
</dbReference>
<organism evidence="9 10">
    <name type="scientific">Mucilaginibacter conchicola</name>
    <dbReference type="NCBI Taxonomy" id="2303333"/>
    <lineage>
        <taxon>Bacteria</taxon>
        <taxon>Pseudomonadati</taxon>
        <taxon>Bacteroidota</taxon>
        <taxon>Sphingobacteriia</taxon>
        <taxon>Sphingobacteriales</taxon>
        <taxon>Sphingobacteriaceae</taxon>
        <taxon>Mucilaginibacter</taxon>
    </lineage>
</organism>
<dbReference type="PANTHER" id="PTHR46098:SF1">
    <property type="entry name" value="TRNA (CYTOSINE(38)-C(5))-METHYLTRANSFERASE"/>
    <property type="match status" value="1"/>
</dbReference>
<evidence type="ECO:0000313" key="9">
    <source>
        <dbReference type="EMBL" id="RFZ91113.1"/>
    </source>
</evidence>
<dbReference type="PROSITE" id="PS00094">
    <property type="entry name" value="C5_MTASE_1"/>
    <property type="match status" value="1"/>
</dbReference>
<dbReference type="InterPro" id="IPR001525">
    <property type="entry name" value="C5_MeTfrase"/>
</dbReference>
<dbReference type="NCBIfam" id="TIGR00675">
    <property type="entry name" value="dcm"/>
    <property type="match status" value="1"/>
</dbReference>
<proteinExistence type="inferred from homology"/>
<keyword evidence="10" id="KW-1185">Reference proteome</keyword>
<dbReference type="RefSeq" id="WP_117393316.1">
    <property type="nucleotide sequence ID" value="NZ_QWDC01000003.1"/>
</dbReference>
<dbReference type="CDD" id="cd00315">
    <property type="entry name" value="Cyt_C5_DNA_methylase"/>
    <property type="match status" value="1"/>
</dbReference>
<dbReference type="PRINTS" id="PR00105">
    <property type="entry name" value="C5METTRFRASE"/>
</dbReference>
<dbReference type="AlphaFoldDB" id="A0A372NS70"/>
<keyword evidence="3 6" id="KW-0949">S-adenosyl-L-methionine</keyword>
<sequence>MSVKAKEFRFIDLFAGIGGFHTAMHGLGGECVFASEIDKFARETYKANYVKWSPEMFEKGNFNQDITDDNLDYADIPAFDVLCAGFPCQPFSHAGLKKGFGDTRGTLFFNIEEIVRTQLKAAETDPGMRVPRVLFLENVKGLRNHDKGRTLATIMQKLEELGYEARYEILNSKHFGVPQNRERIFIVAWLKGYVGAEDFVFPQAIDREGNPVYNRKDRDEKAAPVKVADILLSDKELNKLEKAGEKSLTISEKLWEGHQRRRREHGEKGNGFGYSLFSDDSPYTSTISARYYKDGSEILIDQSASGKRPRKLHPLEAARLQGYPVDTKGNDKFIIPVSANQAYRQFGNSVSVPVIRAIAKEIKKQLLSVDYTALKTGTH</sequence>
<dbReference type="GO" id="GO:0009307">
    <property type="term" value="P:DNA restriction-modification system"/>
    <property type="evidence" value="ECO:0007669"/>
    <property type="project" value="UniProtKB-KW"/>
</dbReference>
<evidence type="ECO:0000256" key="4">
    <source>
        <dbReference type="ARBA" id="ARBA00022747"/>
    </source>
</evidence>
<reference evidence="9 10" key="1">
    <citation type="submission" date="2018-08" db="EMBL/GenBank/DDBJ databases">
        <title>Mucilaginibacter sp. MYSH2.</title>
        <authorList>
            <person name="Seo T."/>
        </authorList>
    </citation>
    <scope>NUCLEOTIDE SEQUENCE [LARGE SCALE GENOMIC DNA]</scope>
    <source>
        <strain evidence="9 10">MYSH2</strain>
    </source>
</reference>
<dbReference type="Proteomes" id="UP000264217">
    <property type="component" value="Unassembled WGS sequence"/>
</dbReference>
<name>A0A372NS70_9SPHI</name>
<dbReference type="Gene3D" id="3.40.50.150">
    <property type="entry name" value="Vaccinia Virus protein VP39"/>
    <property type="match status" value="1"/>
</dbReference>
<dbReference type="InterPro" id="IPR018117">
    <property type="entry name" value="C5_DNA_meth_AS"/>
</dbReference>
<dbReference type="InterPro" id="IPR031303">
    <property type="entry name" value="C5_meth_CS"/>
</dbReference>
<dbReference type="PANTHER" id="PTHR46098">
    <property type="entry name" value="TRNA (CYTOSINE(38)-C(5))-METHYLTRANSFERASE"/>
    <property type="match status" value="1"/>
</dbReference>
<dbReference type="Gene3D" id="3.90.120.30">
    <property type="match status" value="1"/>
</dbReference>
<evidence type="ECO:0000256" key="5">
    <source>
        <dbReference type="ARBA" id="ARBA00047422"/>
    </source>
</evidence>
<accession>A0A372NS70</accession>
<dbReference type="Pfam" id="PF00145">
    <property type="entry name" value="DNA_methylase"/>
    <property type="match status" value="1"/>
</dbReference>
<dbReference type="SUPFAM" id="SSF53335">
    <property type="entry name" value="S-adenosyl-L-methionine-dependent methyltransferases"/>
    <property type="match status" value="1"/>
</dbReference>
<dbReference type="InterPro" id="IPR029063">
    <property type="entry name" value="SAM-dependent_MTases_sf"/>
</dbReference>
<comment type="caution">
    <text evidence="9">The sequence shown here is derived from an EMBL/GenBank/DDBJ whole genome shotgun (WGS) entry which is preliminary data.</text>
</comment>
<dbReference type="PROSITE" id="PS00095">
    <property type="entry name" value="C5_MTASE_2"/>
    <property type="match status" value="1"/>
</dbReference>
<evidence type="ECO:0000256" key="6">
    <source>
        <dbReference type="PROSITE-ProRule" id="PRU01016"/>
    </source>
</evidence>
<comment type="similarity">
    <text evidence="6 7">Belongs to the class I-like SAM-binding methyltransferase superfamily. C5-methyltransferase family.</text>
</comment>
<protein>
    <recommendedName>
        <fullName evidence="8">Cytosine-specific methyltransferase</fullName>
        <ecNumber evidence="8">2.1.1.37</ecNumber>
    </recommendedName>
</protein>
<dbReference type="GO" id="GO:0003886">
    <property type="term" value="F:DNA (cytosine-5-)-methyltransferase activity"/>
    <property type="evidence" value="ECO:0007669"/>
    <property type="project" value="UniProtKB-EC"/>
</dbReference>
<comment type="catalytic activity">
    <reaction evidence="5 8">
        <text>a 2'-deoxycytidine in DNA + S-adenosyl-L-methionine = a 5-methyl-2'-deoxycytidine in DNA + S-adenosyl-L-homocysteine + H(+)</text>
        <dbReference type="Rhea" id="RHEA:13681"/>
        <dbReference type="Rhea" id="RHEA-COMP:11369"/>
        <dbReference type="Rhea" id="RHEA-COMP:11370"/>
        <dbReference type="ChEBI" id="CHEBI:15378"/>
        <dbReference type="ChEBI" id="CHEBI:57856"/>
        <dbReference type="ChEBI" id="CHEBI:59789"/>
        <dbReference type="ChEBI" id="CHEBI:85452"/>
        <dbReference type="ChEBI" id="CHEBI:85454"/>
        <dbReference type="EC" id="2.1.1.37"/>
    </reaction>
</comment>
<dbReference type="EMBL" id="QWDC01000003">
    <property type="protein sequence ID" value="RFZ91113.1"/>
    <property type="molecule type" value="Genomic_DNA"/>
</dbReference>
<evidence type="ECO:0000256" key="7">
    <source>
        <dbReference type="RuleBase" id="RU000416"/>
    </source>
</evidence>
<evidence type="ECO:0000256" key="2">
    <source>
        <dbReference type="ARBA" id="ARBA00022679"/>
    </source>
</evidence>